<evidence type="ECO:0000256" key="3">
    <source>
        <dbReference type="ARBA" id="ARBA00012483"/>
    </source>
</evidence>
<evidence type="ECO:0000256" key="7">
    <source>
        <dbReference type="ARBA" id="ARBA00022771"/>
    </source>
</evidence>
<name>M1V8S4_CYAM1</name>
<evidence type="ECO:0000259" key="14">
    <source>
        <dbReference type="PROSITE" id="PS50089"/>
    </source>
</evidence>
<keyword evidence="4" id="KW-0808">Transferase</keyword>
<evidence type="ECO:0000313" key="15">
    <source>
        <dbReference type="EMBL" id="BAM80884.1"/>
    </source>
</evidence>
<dbReference type="CDD" id="cd16789">
    <property type="entry name" value="mRING-HC-C3HC5_MGRN1-like"/>
    <property type="match status" value="1"/>
</dbReference>
<keyword evidence="7 12" id="KW-0863">Zinc-finger</keyword>
<dbReference type="HOGENOM" id="CLU_016631_0_1_1"/>
<keyword evidence="5" id="KW-0519">Myristate</keyword>
<dbReference type="Pfam" id="PF26192">
    <property type="entry name" value="RNF157-like_N"/>
    <property type="match status" value="1"/>
</dbReference>
<dbReference type="OMA" id="FCCKEEF"/>
<evidence type="ECO:0000256" key="9">
    <source>
        <dbReference type="ARBA" id="ARBA00022833"/>
    </source>
</evidence>
<evidence type="ECO:0000256" key="5">
    <source>
        <dbReference type="ARBA" id="ARBA00022707"/>
    </source>
</evidence>
<dbReference type="Gene3D" id="3.30.40.10">
    <property type="entry name" value="Zinc/RING finger domain, C3HC4 (zinc finger)"/>
    <property type="match status" value="1"/>
</dbReference>
<dbReference type="InterPro" id="IPR045195">
    <property type="entry name" value="LOG2-like_mRING_C3HC5"/>
</dbReference>
<evidence type="ECO:0000256" key="2">
    <source>
        <dbReference type="ARBA" id="ARBA00004906"/>
    </source>
</evidence>
<dbReference type="EC" id="2.3.2.27" evidence="3"/>
<evidence type="ECO:0000256" key="8">
    <source>
        <dbReference type="ARBA" id="ARBA00022786"/>
    </source>
</evidence>
<gene>
    <name evidence="15" type="ORF">CYME_CML314C</name>
</gene>
<dbReference type="Gramene" id="CML314CT">
    <property type="protein sequence ID" value="CML314CT"/>
    <property type="gene ID" value="CML314C"/>
</dbReference>
<comment type="pathway">
    <text evidence="2">Protein modification; protein ubiquitination.</text>
</comment>
<dbReference type="eggNOG" id="KOG4265">
    <property type="taxonomic scope" value="Eukaryota"/>
</dbReference>
<dbReference type="SMART" id="SM00184">
    <property type="entry name" value="RING"/>
    <property type="match status" value="1"/>
</dbReference>
<keyword evidence="6" id="KW-0479">Metal-binding</keyword>
<comment type="catalytic activity">
    <reaction evidence="1">
        <text>S-ubiquitinyl-[E2 ubiquitin-conjugating enzyme]-L-cysteine + [acceptor protein]-L-lysine = [E2 ubiquitin-conjugating enzyme]-L-cysteine + N(6)-ubiquitinyl-[acceptor protein]-L-lysine.</text>
        <dbReference type="EC" id="2.3.2.27"/>
    </reaction>
</comment>
<evidence type="ECO:0000256" key="12">
    <source>
        <dbReference type="PROSITE-ProRule" id="PRU00175"/>
    </source>
</evidence>
<evidence type="ECO:0000256" key="10">
    <source>
        <dbReference type="ARBA" id="ARBA00023288"/>
    </source>
</evidence>
<feature type="region of interest" description="Disordered" evidence="13">
    <location>
        <begin position="228"/>
        <end position="249"/>
    </location>
</feature>
<reference evidence="15 16" key="2">
    <citation type="journal article" date="2007" name="BMC Biol.">
        <title>A 100%-complete sequence reveals unusually simple genomic features in the hot-spring red alga Cyanidioschyzon merolae.</title>
        <authorList>
            <person name="Nozaki H."/>
            <person name="Takano H."/>
            <person name="Misumi O."/>
            <person name="Terasawa K."/>
            <person name="Matsuzaki M."/>
            <person name="Maruyama S."/>
            <person name="Nishida K."/>
            <person name="Yagisawa F."/>
            <person name="Yoshida Y."/>
            <person name="Fujiwara T."/>
            <person name="Takio S."/>
            <person name="Tamura K."/>
            <person name="Chung S.J."/>
            <person name="Nakamura S."/>
            <person name="Kuroiwa H."/>
            <person name="Tanaka K."/>
            <person name="Sato N."/>
            <person name="Kuroiwa T."/>
        </authorList>
    </citation>
    <scope>NUCLEOTIDE SEQUENCE [LARGE SCALE GENOMIC DNA]</scope>
    <source>
        <strain evidence="15 16">10D</strain>
    </source>
</reference>
<accession>M1V8S4</accession>
<keyword evidence="9" id="KW-0862">Zinc</keyword>
<dbReference type="InterPro" id="IPR058981">
    <property type="entry name" value="MGRN1/RNF157-like_N"/>
</dbReference>
<dbReference type="SUPFAM" id="SSF57850">
    <property type="entry name" value="RING/U-box"/>
    <property type="match status" value="1"/>
</dbReference>
<comment type="similarity">
    <text evidence="11">Belongs to the RING-type zinc finger family. LOG2 subfamily.</text>
</comment>
<dbReference type="KEGG" id="cme:CYME_CML314C"/>
<dbReference type="Pfam" id="PF13920">
    <property type="entry name" value="zf-C3HC4_3"/>
    <property type="match status" value="1"/>
</dbReference>
<evidence type="ECO:0000256" key="6">
    <source>
        <dbReference type="ARBA" id="ARBA00022723"/>
    </source>
</evidence>
<keyword evidence="10" id="KW-0449">Lipoprotein</keyword>
<proteinExistence type="inferred from homology"/>
<reference evidence="15 16" key="1">
    <citation type="journal article" date="2004" name="Nature">
        <title>Genome sequence of the ultrasmall unicellular red alga Cyanidioschyzon merolae 10D.</title>
        <authorList>
            <person name="Matsuzaki M."/>
            <person name="Misumi O."/>
            <person name="Shin-i T."/>
            <person name="Maruyama S."/>
            <person name="Takahara M."/>
            <person name="Miyagishima S."/>
            <person name="Mori T."/>
            <person name="Nishida K."/>
            <person name="Yagisawa F."/>
            <person name="Nishida K."/>
            <person name="Yoshida Y."/>
            <person name="Nishimura Y."/>
            <person name="Nakao S."/>
            <person name="Kobayashi T."/>
            <person name="Momoyama Y."/>
            <person name="Higashiyama T."/>
            <person name="Minoda A."/>
            <person name="Sano M."/>
            <person name="Nomoto H."/>
            <person name="Oishi K."/>
            <person name="Hayashi H."/>
            <person name="Ohta F."/>
            <person name="Nishizaka S."/>
            <person name="Haga S."/>
            <person name="Miura S."/>
            <person name="Morishita T."/>
            <person name="Kabeya Y."/>
            <person name="Terasawa K."/>
            <person name="Suzuki Y."/>
            <person name="Ishii Y."/>
            <person name="Asakawa S."/>
            <person name="Takano H."/>
            <person name="Ohta N."/>
            <person name="Kuroiwa H."/>
            <person name="Tanaka K."/>
            <person name="Shimizu N."/>
            <person name="Sugano S."/>
            <person name="Sato N."/>
            <person name="Nozaki H."/>
            <person name="Ogasawara N."/>
            <person name="Kohara Y."/>
            <person name="Kuroiwa T."/>
        </authorList>
    </citation>
    <scope>NUCLEOTIDE SEQUENCE [LARGE SCALE GENOMIC DNA]</scope>
    <source>
        <strain evidence="15 16">10D</strain>
    </source>
</reference>
<dbReference type="Proteomes" id="UP000007014">
    <property type="component" value="Chromosome 12"/>
</dbReference>
<dbReference type="InterPro" id="IPR045194">
    <property type="entry name" value="MGRN1/RNF157-like"/>
</dbReference>
<feature type="compositionally biased region" description="Polar residues" evidence="13">
    <location>
        <begin position="232"/>
        <end position="247"/>
    </location>
</feature>
<dbReference type="AlphaFoldDB" id="M1V8S4"/>
<dbReference type="RefSeq" id="XP_005536920.1">
    <property type="nucleotide sequence ID" value="XM_005536863.1"/>
</dbReference>
<dbReference type="InterPro" id="IPR001841">
    <property type="entry name" value="Znf_RING"/>
</dbReference>
<keyword evidence="8" id="KW-0833">Ubl conjugation pathway</keyword>
<dbReference type="GO" id="GO:0008270">
    <property type="term" value="F:zinc ion binding"/>
    <property type="evidence" value="ECO:0007669"/>
    <property type="project" value="UniProtKB-KW"/>
</dbReference>
<evidence type="ECO:0000256" key="1">
    <source>
        <dbReference type="ARBA" id="ARBA00000900"/>
    </source>
</evidence>
<dbReference type="PANTHER" id="PTHR22996:SF0">
    <property type="entry name" value="RE60872P-RELATED"/>
    <property type="match status" value="1"/>
</dbReference>
<dbReference type="EMBL" id="AP006494">
    <property type="protein sequence ID" value="BAM80884.1"/>
    <property type="molecule type" value="Genomic_DNA"/>
</dbReference>
<dbReference type="GO" id="GO:0016567">
    <property type="term" value="P:protein ubiquitination"/>
    <property type="evidence" value="ECO:0007669"/>
    <property type="project" value="TreeGrafter"/>
</dbReference>
<sequence>MGNVNSQADVHVAQRFGDGPGNDAPEARVLGPRPVPAVETSPGNLVPQPGAVDGLPPTGTVSWQRPGGDVNQGSSSGLRWLQGGAERSTQPVPTMVHAYTIKNDLNVRKKSVRLVRDPENPQQFLLEFVFDATCSGLCTVFFMAKDLTNRTTRVEQFHVEPLEPVPPVPTPFEAGMGQRYRQNSHRGFVPSRYRESFLFEQNPAKLAKHRYPIVILLQRLESAEDLAKSGHRQVQQSAGRSTDTDPNGGSLVRFQATYVTLCMPPKGLELADEIPVKVVQQKILVDGTIYELQEIYGIEERMASADDSDAAAAEAEHDDLCIICMTDPRDTTVLPCRHLCLCVDCAQLLRVRSDRCPICRSPVDSLLHIRNLRANAR</sequence>
<dbReference type="OrthoDB" id="1711136at2759"/>
<dbReference type="InterPro" id="IPR013083">
    <property type="entry name" value="Znf_RING/FYVE/PHD"/>
</dbReference>
<feature type="domain" description="RING-type" evidence="14">
    <location>
        <begin position="321"/>
        <end position="360"/>
    </location>
</feature>
<protein>
    <recommendedName>
        <fullName evidence="3">RING-type E3 ubiquitin transferase</fullName>
        <ecNumber evidence="3">2.3.2.27</ecNumber>
    </recommendedName>
</protein>
<evidence type="ECO:0000256" key="4">
    <source>
        <dbReference type="ARBA" id="ARBA00022679"/>
    </source>
</evidence>
<dbReference type="GO" id="GO:0061630">
    <property type="term" value="F:ubiquitin protein ligase activity"/>
    <property type="evidence" value="ECO:0007669"/>
    <property type="project" value="UniProtKB-EC"/>
</dbReference>
<organism evidence="15 16">
    <name type="scientific">Cyanidioschyzon merolae (strain NIES-3377 / 10D)</name>
    <name type="common">Unicellular red alga</name>
    <dbReference type="NCBI Taxonomy" id="280699"/>
    <lineage>
        <taxon>Eukaryota</taxon>
        <taxon>Rhodophyta</taxon>
        <taxon>Bangiophyceae</taxon>
        <taxon>Cyanidiales</taxon>
        <taxon>Cyanidiaceae</taxon>
        <taxon>Cyanidioschyzon</taxon>
    </lineage>
</organism>
<keyword evidence="16" id="KW-1185">Reference proteome</keyword>
<dbReference type="GeneID" id="16994723"/>
<dbReference type="PANTHER" id="PTHR22996">
    <property type="entry name" value="MAHOGUNIN"/>
    <property type="match status" value="1"/>
</dbReference>
<dbReference type="PROSITE" id="PS50089">
    <property type="entry name" value="ZF_RING_2"/>
    <property type="match status" value="1"/>
</dbReference>
<dbReference type="STRING" id="280699.M1V8S4"/>
<evidence type="ECO:0000256" key="13">
    <source>
        <dbReference type="SAM" id="MobiDB-lite"/>
    </source>
</evidence>
<evidence type="ECO:0000313" key="16">
    <source>
        <dbReference type="Proteomes" id="UP000007014"/>
    </source>
</evidence>
<evidence type="ECO:0000256" key="11">
    <source>
        <dbReference type="ARBA" id="ARBA00025721"/>
    </source>
</evidence>